<dbReference type="Proteomes" id="UP000733611">
    <property type="component" value="Unassembled WGS sequence"/>
</dbReference>
<accession>A0A948TGB8</accession>
<protein>
    <submittedName>
        <fullName evidence="2">ROK family protein</fullName>
    </submittedName>
</protein>
<dbReference type="Gene3D" id="1.10.10.10">
    <property type="entry name" value="Winged helix-like DNA-binding domain superfamily/Winged helix DNA-binding domain"/>
    <property type="match status" value="1"/>
</dbReference>
<dbReference type="InterPro" id="IPR043129">
    <property type="entry name" value="ATPase_NBD"/>
</dbReference>
<proteinExistence type="inferred from homology"/>
<dbReference type="CDD" id="cd23763">
    <property type="entry name" value="ASKHA_ATPase_ROK"/>
    <property type="match status" value="1"/>
</dbReference>
<dbReference type="EMBL" id="JAHLFE010000115">
    <property type="protein sequence ID" value="MBU3844374.1"/>
    <property type="molecule type" value="Genomic_DNA"/>
</dbReference>
<evidence type="ECO:0000313" key="2">
    <source>
        <dbReference type="EMBL" id="MBU3844374.1"/>
    </source>
</evidence>
<evidence type="ECO:0000256" key="1">
    <source>
        <dbReference type="ARBA" id="ARBA00006479"/>
    </source>
</evidence>
<gene>
    <name evidence="2" type="ORF">H9847_05835</name>
</gene>
<name>A0A948TGB8_9GAMM</name>
<dbReference type="PANTHER" id="PTHR18964:SF149">
    <property type="entry name" value="BIFUNCTIONAL UDP-N-ACETYLGLUCOSAMINE 2-EPIMERASE_N-ACETYLMANNOSAMINE KINASE"/>
    <property type="match status" value="1"/>
</dbReference>
<comment type="caution">
    <text evidence="2">The sequence shown here is derived from an EMBL/GenBank/DDBJ whole genome shotgun (WGS) entry which is preliminary data.</text>
</comment>
<dbReference type="AlphaFoldDB" id="A0A948TGB8"/>
<dbReference type="Pfam" id="PF00480">
    <property type="entry name" value="ROK"/>
    <property type="match status" value="1"/>
</dbReference>
<dbReference type="SUPFAM" id="SSF46785">
    <property type="entry name" value="Winged helix' DNA-binding domain"/>
    <property type="match status" value="1"/>
</dbReference>
<dbReference type="PANTHER" id="PTHR18964">
    <property type="entry name" value="ROK (REPRESSOR, ORF, KINASE) FAMILY"/>
    <property type="match status" value="1"/>
</dbReference>
<reference evidence="2" key="2">
    <citation type="submission" date="2021-04" db="EMBL/GenBank/DDBJ databases">
        <authorList>
            <person name="Gilroy R."/>
        </authorList>
    </citation>
    <scope>NUCLEOTIDE SEQUENCE</scope>
    <source>
        <strain evidence="2">378</strain>
    </source>
</reference>
<reference evidence="2" key="1">
    <citation type="journal article" date="2021" name="PeerJ">
        <title>Extensive microbial diversity within the chicken gut microbiome revealed by metagenomics and culture.</title>
        <authorList>
            <person name="Gilroy R."/>
            <person name="Ravi A."/>
            <person name="Getino M."/>
            <person name="Pursley I."/>
            <person name="Horton D.L."/>
            <person name="Alikhan N.F."/>
            <person name="Baker D."/>
            <person name="Gharbi K."/>
            <person name="Hall N."/>
            <person name="Watson M."/>
            <person name="Adriaenssens E.M."/>
            <person name="Foster-Nyarko E."/>
            <person name="Jarju S."/>
            <person name="Secka A."/>
            <person name="Antonio M."/>
            <person name="Oren A."/>
            <person name="Chaudhuri R.R."/>
            <person name="La Ragione R."/>
            <person name="Hildebrand F."/>
            <person name="Pallen M.J."/>
        </authorList>
    </citation>
    <scope>NUCLEOTIDE SEQUENCE</scope>
    <source>
        <strain evidence="2">378</strain>
    </source>
</reference>
<sequence>MEELKQLLMSHDIRERNKAIVLRTLHKEQVATATRLNELTGLSVVTINKLLTNLVLSGQVKEGNRTKNLKGRPATTYHFNAAYKLVLIISCYKRSGHDYAGYSIHDLFGECIERREELLQSVHTDEFKVAIENYIERYPKIAMIGISMPSDTIGGRMASALRRDPLSKRLAQHMKNRFHLPVFFETDINAATLGAFKRHAQYEFVCGLALVPGRSPVCSFCYNGALIRGRDGLAGEVKHFPMYNNIGILPLDPEAANDLAVRTLQAVTCVLNPALIVVYSESLKSGPALADRLKRRLSNEAEIVLMPKIEVTDKIRDDIVTGMNILCLQYL</sequence>
<dbReference type="InterPro" id="IPR036390">
    <property type="entry name" value="WH_DNA-bd_sf"/>
</dbReference>
<organism evidence="2 3">
    <name type="scientific">Candidatus Anaerobiospirillum pullicola</name>
    <dbReference type="NCBI Taxonomy" id="2838451"/>
    <lineage>
        <taxon>Bacteria</taxon>
        <taxon>Pseudomonadati</taxon>
        <taxon>Pseudomonadota</taxon>
        <taxon>Gammaproteobacteria</taxon>
        <taxon>Aeromonadales</taxon>
        <taxon>Succinivibrionaceae</taxon>
        <taxon>Anaerobiospirillum</taxon>
    </lineage>
</organism>
<evidence type="ECO:0000313" key="3">
    <source>
        <dbReference type="Proteomes" id="UP000733611"/>
    </source>
</evidence>
<dbReference type="Gene3D" id="3.30.420.40">
    <property type="match status" value="2"/>
</dbReference>
<dbReference type="InterPro" id="IPR000600">
    <property type="entry name" value="ROK"/>
</dbReference>
<dbReference type="SUPFAM" id="SSF53067">
    <property type="entry name" value="Actin-like ATPase domain"/>
    <property type="match status" value="1"/>
</dbReference>
<comment type="similarity">
    <text evidence="1">Belongs to the ROK (NagC/XylR) family.</text>
</comment>
<dbReference type="InterPro" id="IPR036388">
    <property type="entry name" value="WH-like_DNA-bd_sf"/>
</dbReference>